<feature type="coiled-coil region" evidence="1">
    <location>
        <begin position="60"/>
        <end position="122"/>
    </location>
</feature>
<evidence type="ECO:0000313" key="3">
    <source>
        <dbReference type="EMBL" id="KAK9722677.1"/>
    </source>
</evidence>
<reference evidence="3 4" key="1">
    <citation type="journal article" date="2024" name="BMC Genomics">
        <title>De novo assembly and annotation of Popillia japonica's genome with initial clues to its potential as an invasive pest.</title>
        <authorList>
            <person name="Cucini C."/>
            <person name="Boschi S."/>
            <person name="Funari R."/>
            <person name="Cardaioli E."/>
            <person name="Iannotti N."/>
            <person name="Marturano G."/>
            <person name="Paoli F."/>
            <person name="Bruttini M."/>
            <person name="Carapelli A."/>
            <person name="Frati F."/>
            <person name="Nardi F."/>
        </authorList>
    </citation>
    <scope>NUCLEOTIDE SEQUENCE [LARGE SCALE GENOMIC DNA]</scope>
    <source>
        <strain evidence="3">DMR45628</strain>
    </source>
</reference>
<evidence type="ECO:0000256" key="2">
    <source>
        <dbReference type="SAM" id="MobiDB-lite"/>
    </source>
</evidence>
<comment type="caution">
    <text evidence="3">The sequence shown here is derived from an EMBL/GenBank/DDBJ whole genome shotgun (WGS) entry which is preliminary data.</text>
</comment>
<gene>
    <name evidence="3" type="ORF">QE152_g19575</name>
</gene>
<feature type="region of interest" description="Disordered" evidence="2">
    <location>
        <begin position="1"/>
        <end position="46"/>
    </location>
</feature>
<keyword evidence="1" id="KW-0175">Coiled coil</keyword>
<feature type="compositionally biased region" description="Basic and acidic residues" evidence="2">
    <location>
        <begin position="1"/>
        <end position="30"/>
    </location>
</feature>
<protein>
    <recommendedName>
        <fullName evidence="5">Transposase</fullName>
    </recommendedName>
</protein>
<evidence type="ECO:0000256" key="1">
    <source>
        <dbReference type="SAM" id="Coils"/>
    </source>
</evidence>
<organism evidence="3 4">
    <name type="scientific">Popillia japonica</name>
    <name type="common">Japanese beetle</name>
    <dbReference type="NCBI Taxonomy" id="7064"/>
    <lineage>
        <taxon>Eukaryota</taxon>
        <taxon>Metazoa</taxon>
        <taxon>Ecdysozoa</taxon>
        <taxon>Arthropoda</taxon>
        <taxon>Hexapoda</taxon>
        <taxon>Insecta</taxon>
        <taxon>Pterygota</taxon>
        <taxon>Neoptera</taxon>
        <taxon>Endopterygota</taxon>
        <taxon>Coleoptera</taxon>
        <taxon>Polyphaga</taxon>
        <taxon>Scarabaeiformia</taxon>
        <taxon>Scarabaeidae</taxon>
        <taxon>Rutelinae</taxon>
        <taxon>Popillia</taxon>
    </lineage>
</organism>
<accession>A0AAW1KQS6</accession>
<evidence type="ECO:0008006" key="5">
    <source>
        <dbReference type="Google" id="ProtNLM"/>
    </source>
</evidence>
<dbReference type="EMBL" id="JASPKY010000186">
    <property type="protein sequence ID" value="KAK9722677.1"/>
    <property type="molecule type" value="Genomic_DNA"/>
</dbReference>
<evidence type="ECO:0000313" key="4">
    <source>
        <dbReference type="Proteomes" id="UP001458880"/>
    </source>
</evidence>
<keyword evidence="4" id="KW-1185">Reference proteome</keyword>
<name>A0AAW1KQS6_POPJA</name>
<dbReference type="AlphaFoldDB" id="A0AAW1KQS6"/>
<sequence length="181" mass="21334">MSDDKYSEGVATEDGKRKRDDWDPFTESKKTARSPEVNPRKDVSGMDEIKLMFKEMMKEMKLINAKQEQLSTEVREIKEEMTEIIKEQTEFHRVVSELKKENKQLEEVINELNIKVEQNNASTARIERMDKEKRRKSLVISGLRVDEEDEAELKVKIKNFIEQHLKLEVSIKKAHKINNET</sequence>
<dbReference type="Proteomes" id="UP001458880">
    <property type="component" value="Unassembled WGS sequence"/>
</dbReference>
<proteinExistence type="predicted"/>